<evidence type="ECO:0000313" key="1">
    <source>
        <dbReference type="EMBL" id="CRK84738.1"/>
    </source>
</evidence>
<dbReference type="OrthoDB" id="1711074at2"/>
<evidence type="ECO:0008006" key="3">
    <source>
        <dbReference type="Google" id="ProtNLM"/>
    </source>
</evidence>
<keyword evidence="2" id="KW-1185">Reference proteome</keyword>
<accession>A0A0U1P3K5</accession>
<name>A0A0U1P3K5_9BACI</name>
<dbReference type="Pfam" id="PF14101">
    <property type="entry name" value="DUF4275"/>
    <property type="match status" value="1"/>
</dbReference>
<dbReference type="RefSeq" id="WP_090638968.1">
    <property type="nucleotide sequence ID" value="NZ_CVRB01000005.1"/>
</dbReference>
<dbReference type="EMBL" id="CVRB01000005">
    <property type="protein sequence ID" value="CRK84738.1"/>
    <property type="molecule type" value="Genomic_DNA"/>
</dbReference>
<sequence>MEQIYLLKDKGIRVIELNNKRNDLIKRWGESFVKDIPKNQKRHIFYGRFMWHLFSSNVLSCKKKQSARKAFNRIMKDECCIFYQEFTNALLLENASGLTSEDIINEYEGYMCDVYVVDKDFTWTYIVTHEEDYGPYFYETVVDPIFFK</sequence>
<gene>
    <name evidence="1" type="ORF">BN000_04787</name>
</gene>
<dbReference type="Proteomes" id="UP000199087">
    <property type="component" value="Unassembled WGS sequence"/>
</dbReference>
<protein>
    <recommendedName>
        <fullName evidence="3">DUF4275 family protein</fullName>
    </recommendedName>
</protein>
<dbReference type="InterPro" id="IPR025454">
    <property type="entry name" value="DUF4275"/>
</dbReference>
<organism evidence="1 2">
    <name type="scientific">Neobacillus massiliamazoniensis</name>
    <dbReference type="NCBI Taxonomy" id="1499688"/>
    <lineage>
        <taxon>Bacteria</taxon>
        <taxon>Bacillati</taxon>
        <taxon>Bacillota</taxon>
        <taxon>Bacilli</taxon>
        <taxon>Bacillales</taxon>
        <taxon>Bacillaceae</taxon>
        <taxon>Neobacillus</taxon>
    </lineage>
</organism>
<evidence type="ECO:0000313" key="2">
    <source>
        <dbReference type="Proteomes" id="UP000199087"/>
    </source>
</evidence>
<proteinExistence type="predicted"/>
<reference evidence="2" key="1">
    <citation type="submission" date="2015-05" db="EMBL/GenBank/DDBJ databases">
        <authorList>
            <person name="Urmite Genomes"/>
        </authorList>
    </citation>
    <scope>NUCLEOTIDE SEQUENCE [LARGE SCALE GENOMIC DNA]</scope>
    <source>
        <strain evidence="2">LF1</strain>
    </source>
</reference>
<dbReference type="AlphaFoldDB" id="A0A0U1P3K5"/>